<keyword evidence="6" id="KW-1185">Reference proteome</keyword>
<accession>A0A9D5CDT4</accession>
<protein>
    <recommendedName>
        <fullName evidence="7">Cytochrome P450</fullName>
    </recommendedName>
</protein>
<keyword evidence="2 3" id="KW-0408">Iron</keyword>
<evidence type="ECO:0000256" key="1">
    <source>
        <dbReference type="ARBA" id="ARBA00022723"/>
    </source>
</evidence>
<keyword evidence="1 3" id="KW-0479">Metal-binding</keyword>
<comment type="similarity">
    <text evidence="4">Belongs to the cytochrome P450 family.</text>
</comment>
<dbReference type="PRINTS" id="PR00385">
    <property type="entry name" value="P450"/>
</dbReference>
<dbReference type="GO" id="GO:0016705">
    <property type="term" value="F:oxidoreductase activity, acting on paired donors, with incorporation or reduction of molecular oxygen"/>
    <property type="evidence" value="ECO:0007669"/>
    <property type="project" value="InterPro"/>
</dbReference>
<dbReference type="GO" id="GO:0005506">
    <property type="term" value="F:iron ion binding"/>
    <property type="evidence" value="ECO:0007669"/>
    <property type="project" value="InterPro"/>
</dbReference>
<evidence type="ECO:0000256" key="4">
    <source>
        <dbReference type="RuleBase" id="RU000461"/>
    </source>
</evidence>
<comment type="caution">
    <text evidence="5">The sequence shown here is derived from an EMBL/GenBank/DDBJ whole genome shotgun (WGS) entry which is preliminary data.</text>
</comment>
<dbReference type="InterPro" id="IPR001128">
    <property type="entry name" value="Cyt_P450"/>
</dbReference>
<dbReference type="InterPro" id="IPR002401">
    <property type="entry name" value="Cyt_P450_E_grp-I"/>
</dbReference>
<dbReference type="InterPro" id="IPR017972">
    <property type="entry name" value="Cyt_P450_CS"/>
</dbReference>
<evidence type="ECO:0000256" key="3">
    <source>
        <dbReference type="PIRSR" id="PIRSR602401-1"/>
    </source>
</evidence>
<reference evidence="5" key="1">
    <citation type="submission" date="2021-03" db="EMBL/GenBank/DDBJ databases">
        <authorList>
            <person name="Li Z."/>
            <person name="Yang C."/>
        </authorList>
    </citation>
    <scope>NUCLEOTIDE SEQUENCE</scope>
    <source>
        <strain evidence="5">Dzin_1.0</strain>
        <tissue evidence="5">Leaf</tissue>
    </source>
</reference>
<dbReference type="InterPro" id="IPR036396">
    <property type="entry name" value="Cyt_P450_sf"/>
</dbReference>
<keyword evidence="4" id="KW-0503">Monooxygenase</keyword>
<evidence type="ECO:0000256" key="2">
    <source>
        <dbReference type="ARBA" id="ARBA00023004"/>
    </source>
</evidence>
<keyword evidence="4" id="KW-0560">Oxidoreductase</keyword>
<name>A0A9D5CDT4_9LILI</name>
<evidence type="ECO:0000313" key="6">
    <source>
        <dbReference type="Proteomes" id="UP001085076"/>
    </source>
</evidence>
<dbReference type="PANTHER" id="PTHR24286:SF37">
    <property type="entry name" value="CYTOCHROME P450 724B1"/>
    <property type="match status" value="1"/>
</dbReference>
<comment type="cofactor">
    <cofactor evidence="3">
        <name>heme</name>
        <dbReference type="ChEBI" id="CHEBI:30413"/>
    </cofactor>
</comment>
<dbReference type="GO" id="GO:0004497">
    <property type="term" value="F:monooxygenase activity"/>
    <property type="evidence" value="ECO:0007669"/>
    <property type="project" value="UniProtKB-KW"/>
</dbReference>
<dbReference type="Pfam" id="PF00067">
    <property type="entry name" value="p450"/>
    <property type="match status" value="1"/>
</dbReference>
<keyword evidence="3 4" id="KW-0349">Heme</keyword>
<gene>
    <name evidence="5" type="ORF">J5N97_019325</name>
</gene>
<dbReference type="PRINTS" id="PR00463">
    <property type="entry name" value="EP450I"/>
</dbReference>
<dbReference type="GO" id="GO:0016132">
    <property type="term" value="P:brassinosteroid biosynthetic process"/>
    <property type="evidence" value="ECO:0007669"/>
    <property type="project" value="TreeGrafter"/>
</dbReference>
<dbReference type="SUPFAM" id="SSF48264">
    <property type="entry name" value="Cytochrome P450"/>
    <property type="match status" value="1"/>
</dbReference>
<dbReference type="EMBL" id="JAGGNH010000005">
    <property type="protein sequence ID" value="KAJ0971366.1"/>
    <property type="molecule type" value="Genomic_DNA"/>
</dbReference>
<dbReference type="CDD" id="cd11043">
    <property type="entry name" value="CYP90-like"/>
    <property type="match status" value="1"/>
</dbReference>
<dbReference type="AlphaFoldDB" id="A0A9D5CDT4"/>
<reference evidence="5" key="2">
    <citation type="journal article" date="2022" name="Hortic Res">
        <title>The genome of Dioscorea zingiberensis sheds light on the biosynthesis, origin and evolution of the medicinally important diosgenin saponins.</title>
        <authorList>
            <person name="Li Y."/>
            <person name="Tan C."/>
            <person name="Li Z."/>
            <person name="Guo J."/>
            <person name="Li S."/>
            <person name="Chen X."/>
            <person name="Wang C."/>
            <person name="Dai X."/>
            <person name="Yang H."/>
            <person name="Song W."/>
            <person name="Hou L."/>
            <person name="Xu J."/>
            <person name="Tong Z."/>
            <person name="Xu A."/>
            <person name="Yuan X."/>
            <person name="Wang W."/>
            <person name="Yang Q."/>
            <person name="Chen L."/>
            <person name="Sun Z."/>
            <person name="Wang K."/>
            <person name="Pan B."/>
            <person name="Chen J."/>
            <person name="Bao Y."/>
            <person name="Liu F."/>
            <person name="Qi X."/>
            <person name="Gang D.R."/>
            <person name="Wen J."/>
            <person name="Li J."/>
        </authorList>
    </citation>
    <scope>NUCLEOTIDE SEQUENCE</scope>
    <source>
        <strain evidence="5">Dzin_1.0</strain>
    </source>
</reference>
<feature type="binding site" description="axial binding residue" evidence="3">
    <location>
        <position position="424"/>
    </location>
    <ligand>
        <name>heme</name>
        <dbReference type="ChEBI" id="CHEBI:30413"/>
    </ligand>
    <ligandPart>
        <name>Fe</name>
        <dbReference type="ChEBI" id="CHEBI:18248"/>
    </ligandPart>
</feature>
<dbReference type="Proteomes" id="UP001085076">
    <property type="component" value="Miscellaneous, Linkage group lg05"/>
</dbReference>
<dbReference type="GO" id="GO:0010268">
    <property type="term" value="P:brassinosteroid homeostasis"/>
    <property type="evidence" value="ECO:0007669"/>
    <property type="project" value="TreeGrafter"/>
</dbReference>
<evidence type="ECO:0000313" key="5">
    <source>
        <dbReference type="EMBL" id="KAJ0971366.1"/>
    </source>
</evidence>
<dbReference type="PANTHER" id="PTHR24286">
    <property type="entry name" value="CYTOCHROME P450 26"/>
    <property type="match status" value="1"/>
</dbReference>
<sequence>MFLLLSPPCLIAILLITLFFLFFLFHHSFLQANISKLPPGAFGWCPFIGQTLSFISPHVSFSRGRFLEDNIKRYGKIFRSHLFGYPTVVSCDGEFNQFILNNEGRLVVSSYPKNIHGVLEDLTLLVQAGASHSRLRAVALTFFSTMRTQVISCLSDIEESAVRVLDSWKGKKTVSFCDEARKFTFSVIVKQALSLGPEHPEAAEILKNLIKFMEGLVSMPIELPGTPYSKAIRANRQVKALVSTLIDQREKGEHKVIEGRLDFLDILLAHKNLSRKERVSLVLDILFGGYETTSSLISIIVRFLSDNPKALHALKDEHQSLRRKVGNERLGWHDYKEMCFTRCLINEGLRMGNVVKFVHRQVIKPFQYKGYDIPEGWKILPLFTAVHLDSSLYPDPFKFDPWRWQKEAGSGKNFMPFGGGPRLCPGSDIGRLQTSLFLHHLVLTYSWTPLDDSDVPMSFPYLEFKNGLNISIQPLPKSAST</sequence>
<dbReference type="PROSITE" id="PS00086">
    <property type="entry name" value="CYTOCHROME_P450"/>
    <property type="match status" value="1"/>
</dbReference>
<dbReference type="GO" id="GO:0016125">
    <property type="term" value="P:sterol metabolic process"/>
    <property type="evidence" value="ECO:0007669"/>
    <property type="project" value="TreeGrafter"/>
</dbReference>
<evidence type="ECO:0008006" key="7">
    <source>
        <dbReference type="Google" id="ProtNLM"/>
    </source>
</evidence>
<dbReference type="OrthoDB" id="3945418at2759"/>
<dbReference type="Gene3D" id="1.10.630.10">
    <property type="entry name" value="Cytochrome P450"/>
    <property type="match status" value="1"/>
</dbReference>
<dbReference type="GO" id="GO:0020037">
    <property type="term" value="F:heme binding"/>
    <property type="evidence" value="ECO:0007669"/>
    <property type="project" value="InterPro"/>
</dbReference>
<proteinExistence type="inferred from homology"/>
<organism evidence="5 6">
    <name type="scientific">Dioscorea zingiberensis</name>
    <dbReference type="NCBI Taxonomy" id="325984"/>
    <lineage>
        <taxon>Eukaryota</taxon>
        <taxon>Viridiplantae</taxon>
        <taxon>Streptophyta</taxon>
        <taxon>Embryophyta</taxon>
        <taxon>Tracheophyta</taxon>
        <taxon>Spermatophyta</taxon>
        <taxon>Magnoliopsida</taxon>
        <taxon>Liliopsida</taxon>
        <taxon>Dioscoreales</taxon>
        <taxon>Dioscoreaceae</taxon>
        <taxon>Dioscorea</taxon>
    </lineage>
</organism>